<gene>
    <name evidence="4" type="ORF">ODV14_06150</name>
</gene>
<dbReference type="InterPro" id="IPR010982">
    <property type="entry name" value="Lambda_DNA-bd_dom_sf"/>
</dbReference>
<dbReference type="Gene3D" id="1.10.260.40">
    <property type="entry name" value="lambda repressor-like DNA-binding domains"/>
    <property type="match status" value="1"/>
</dbReference>
<dbReference type="SMART" id="SM00530">
    <property type="entry name" value="HTH_XRE"/>
    <property type="match status" value="1"/>
</dbReference>
<keyword evidence="1" id="KW-0238">DNA-binding</keyword>
<dbReference type="Proteomes" id="UP001141961">
    <property type="component" value="Unassembled WGS sequence"/>
</dbReference>
<keyword evidence="2" id="KW-0472">Membrane</keyword>
<organism evidence="4 5">
    <name type="scientific">Lactobacillus amylovorus</name>
    <dbReference type="NCBI Taxonomy" id="1604"/>
    <lineage>
        <taxon>Bacteria</taxon>
        <taxon>Bacillati</taxon>
        <taxon>Bacillota</taxon>
        <taxon>Bacilli</taxon>
        <taxon>Lactobacillales</taxon>
        <taxon>Lactobacillaceae</taxon>
        <taxon>Lactobacillus</taxon>
    </lineage>
</organism>
<dbReference type="RefSeq" id="WP_271327037.1">
    <property type="nucleotide sequence ID" value="NZ_JAOTHC010000016.1"/>
</dbReference>
<feature type="transmembrane region" description="Helical" evidence="2">
    <location>
        <begin position="107"/>
        <end position="129"/>
    </location>
</feature>
<dbReference type="Pfam" id="PF01381">
    <property type="entry name" value="HTH_3"/>
    <property type="match status" value="1"/>
</dbReference>
<dbReference type="EMBL" id="JAOTHD010000016">
    <property type="protein sequence ID" value="MDB6246908.1"/>
    <property type="molecule type" value="Genomic_DNA"/>
</dbReference>
<name>A0AAW6BA78_LACAM</name>
<proteinExistence type="predicted"/>
<dbReference type="PROSITE" id="PS50943">
    <property type="entry name" value="HTH_CROC1"/>
    <property type="match status" value="1"/>
</dbReference>
<dbReference type="PANTHER" id="PTHR46558:SF13">
    <property type="entry name" value="HTH-TYPE TRANSCRIPTIONAL REGULATOR IMMR"/>
    <property type="match status" value="1"/>
</dbReference>
<comment type="caution">
    <text evidence="4">The sequence shown here is derived from an EMBL/GenBank/DDBJ whole genome shotgun (WGS) entry which is preliminary data.</text>
</comment>
<evidence type="ECO:0000313" key="4">
    <source>
        <dbReference type="EMBL" id="MDB6246908.1"/>
    </source>
</evidence>
<feature type="transmembrane region" description="Helical" evidence="2">
    <location>
        <begin position="195"/>
        <end position="217"/>
    </location>
</feature>
<dbReference type="InterPro" id="IPR001387">
    <property type="entry name" value="Cro/C1-type_HTH"/>
</dbReference>
<reference evidence="4" key="2">
    <citation type="submission" date="2022-10" db="EMBL/GenBank/DDBJ databases">
        <authorList>
            <person name="Kostovova I."/>
            <person name="Moravkova M."/>
            <person name="Pechar R."/>
        </authorList>
    </citation>
    <scope>NUCLEOTIDE SEQUENCE</scope>
    <source>
        <strain evidence="4">M597B</strain>
    </source>
</reference>
<dbReference type="CDD" id="cd00093">
    <property type="entry name" value="HTH_XRE"/>
    <property type="match status" value="1"/>
</dbReference>
<feature type="transmembrane region" description="Helical" evidence="2">
    <location>
        <begin position="135"/>
        <end position="153"/>
    </location>
</feature>
<feature type="domain" description="HTH cro/C1-type" evidence="3">
    <location>
        <begin position="7"/>
        <end position="61"/>
    </location>
</feature>
<keyword evidence="2" id="KW-0812">Transmembrane</keyword>
<sequence length="254" mass="28509">MKLGQKIAELRKKSGLSQEALAEKMNVSRQAVSKWESNQSIPDIEKIVDLSELFGVTTDYLLKNGTPSFELPGKTTEEETKKIPKISDHEITQYLEVAKNAAHFESLALALIFLSIAAFCLFSSFTFISPNILGTVSYVLPVIIIAIALGCFIHGRLIMREYKAITQEQLDLTTAQKDLINLSAYDFREDNNQRIIIGVVLCVLAIIPLIVIWTLALSTLWTWAILVITFVLLGITFRILTSLITFQALFLKYH</sequence>
<keyword evidence="2" id="KW-1133">Transmembrane helix</keyword>
<dbReference type="AlphaFoldDB" id="A0AAW6BA78"/>
<dbReference type="PANTHER" id="PTHR46558">
    <property type="entry name" value="TRACRIPTIONAL REGULATORY PROTEIN-RELATED-RELATED"/>
    <property type="match status" value="1"/>
</dbReference>
<accession>A0AAW6BA78</accession>
<reference evidence="4" key="1">
    <citation type="journal article" date="2022" name="Microorganisms">
        <title>Antibiotic Susceptibility, Resistance Gene Determinants and Corresponding Genomic Regions in Lactobacillus amylovorus Isolates Derived from Wild Boars and Domestic Pigs.</title>
        <authorList>
            <person name="Moravkova M."/>
            <person name="Kostovova I."/>
            <person name="Kavanova K."/>
            <person name="Pechar R."/>
            <person name="Stanek S."/>
            <person name="Brychta A."/>
            <person name="Zeman M."/>
            <person name="Kubasova T."/>
        </authorList>
    </citation>
    <scope>NUCLEOTIDE SEQUENCE</scope>
    <source>
        <strain evidence="4">M597B</strain>
    </source>
</reference>
<evidence type="ECO:0000313" key="5">
    <source>
        <dbReference type="Proteomes" id="UP001141961"/>
    </source>
</evidence>
<evidence type="ECO:0000256" key="2">
    <source>
        <dbReference type="SAM" id="Phobius"/>
    </source>
</evidence>
<dbReference type="GO" id="GO:0003677">
    <property type="term" value="F:DNA binding"/>
    <property type="evidence" value="ECO:0007669"/>
    <property type="project" value="UniProtKB-KW"/>
</dbReference>
<protein>
    <submittedName>
        <fullName evidence="4">Helix-turn-helix domain-containing protein</fullName>
    </submittedName>
</protein>
<evidence type="ECO:0000259" key="3">
    <source>
        <dbReference type="PROSITE" id="PS50943"/>
    </source>
</evidence>
<feature type="transmembrane region" description="Helical" evidence="2">
    <location>
        <begin position="223"/>
        <end position="251"/>
    </location>
</feature>
<dbReference type="SUPFAM" id="SSF47413">
    <property type="entry name" value="lambda repressor-like DNA-binding domains"/>
    <property type="match status" value="1"/>
</dbReference>
<evidence type="ECO:0000256" key="1">
    <source>
        <dbReference type="ARBA" id="ARBA00023125"/>
    </source>
</evidence>